<evidence type="ECO:0000313" key="2">
    <source>
        <dbReference type="EMBL" id="MBW6396384.1"/>
    </source>
</evidence>
<gene>
    <name evidence="2" type="ORF">KPL78_00930</name>
</gene>
<reference evidence="2 3" key="1">
    <citation type="submission" date="2021-07" db="EMBL/GenBank/DDBJ databases">
        <authorList>
            <person name="So Y."/>
        </authorList>
    </citation>
    <scope>NUCLEOTIDE SEQUENCE [LARGE SCALE GENOMIC DNA]</scope>
    <source>
        <strain evidence="2 3">HJA6</strain>
    </source>
</reference>
<dbReference type="RefSeq" id="WP_219760765.1">
    <property type="nucleotide sequence ID" value="NZ_JAHYBZ010000001.1"/>
</dbReference>
<evidence type="ECO:0000313" key="3">
    <source>
        <dbReference type="Proteomes" id="UP001196565"/>
    </source>
</evidence>
<organism evidence="2 3">
    <name type="scientific">Roseomonas alba</name>
    <dbReference type="NCBI Taxonomy" id="2846776"/>
    <lineage>
        <taxon>Bacteria</taxon>
        <taxon>Pseudomonadati</taxon>
        <taxon>Pseudomonadota</taxon>
        <taxon>Alphaproteobacteria</taxon>
        <taxon>Acetobacterales</taxon>
        <taxon>Roseomonadaceae</taxon>
        <taxon>Roseomonas</taxon>
    </lineage>
</organism>
<name>A0ABS7A270_9PROT</name>
<comment type="caution">
    <text evidence="2">The sequence shown here is derived from an EMBL/GenBank/DDBJ whole genome shotgun (WGS) entry which is preliminary data.</text>
</comment>
<dbReference type="EMBL" id="JAHYBZ010000001">
    <property type="protein sequence ID" value="MBW6396384.1"/>
    <property type="molecule type" value="Genomic_DNA"/>
</dbReference>
<protein>
    <submittedName>
        <fullName evidence="2">Uncharacterized protein</fullName>
    </submittedName>
</protein>
<dbReference type="Proteomes" id="UP001196565">
    <property type="component" value="Unassembled WGS sequence"/>
</dbReference>
<feature type="region of interest" description="Disordered" evidence="1">
    <location>
        <begin position="133"/>
        <end position="155"/>
    </location>
</feature>
<accession>A0ABS7A270</accession>
<keyword evidence="3" id="KW-1185">Reference proteome</keyword>
<evidence type="ECO:0000256" key="1">
    <source>
        <dbReference type="SAM" id="MobiDB-lite"/>
    </source>
</evidence>
<sequence length="155" mass="16464">MSTMHYAAIDEAIVVAILDLMKAVPCRQTNPLVAKAGELQGLLVEGGLIPPGSSPAQRVNARALSAAMVRVTDELRRRGVHVAQSRRVPGVRPASGSSQEGAFSIWCDEDALLDVVWRSRSVRTAAPPAQAPITIDSMGIDPVRPKHPRGAITAD</sequence>
<proteinExistence type="predicted"/>